<gene>
    <name evidence="3" type="ORF">GMBLW1_08650</name>
</gene>
<feature type="domain" description="dATP/dGTP diphosphohydrolase MazZ" evidence="2">
    <location>
        <begin position="57"/>
        <end position="153"/>
    </location>
</feature>
<dbReference type="Proteomes" id="UP000464378">
    <property type="component" value="Chromosome"/>
</dbReference>
<dbReference type="InterPro" id="IPR007538">
    <property type="entry name" value="dATP/dGTP_dipphydrolase_MazZ"/>
</dbReference>
<dbReference type="KEGG" id="tim:GMBLW1_08650"/>
<protein>
    <recommendedName>
        <fullName evidence="2">dATP/dGTP diphosphohydrolase MazZ domain-containing protein</fullName>
    </recommendedName>
</protein>
<evidence type="ECO:0000313" key="4">
    <source>
        <dbReference type="Proteomes" id="UP000464378"/>
    </source>
</evidence>
<evidence type="ECO:0000259" key="2">
    <source>
        <dbReference type="Pfam" id="PF04447"/>
    </source>
</evidence>
<dbReference type="InParanoid" id="A0A6C2YPZ7"/>
<keyword evidence="4" id="KW-1185">Reference proteome</keyword>
<sequence>MSEQIRIKRDFIRSNDGLIEMPKETSGFINAILSVAQFRGSITSEIWGHLHACLLDASWEWSQKTFGSVEYRGPKGPLLHLEKEVREAVQAIGTPELAEELADCQLLIWDAARRAGLGPVELLMEVWKKLQKNQKRHWPKPTTDQPVEHLREDSK</sequence>
<dbReference type="EMBL" id="LR586016">
    <property type="protein sequence ID" value="VIP03095.1"/>
    <property type="molecule type" value="Genomic_DNA"/>
</dbReference>
<dbReference type="RefSeq" id="WP_162658202.1">
    <property type="nucleotide sequence ID" value="NZ_LR593887.1"/>
</dbReference>
<name>A0A6C2YPZ7_9BACT</name>
<dbReference type="AlphaFoldDB" id="A0A6C2YPZ7"/>
<feature type="region of interest" description="Disordered" evidence="1">
    <location>
        <begin position="134"/>
        <end position="155"/>
    </location>
</feature>
<organism evidence="3">
    <name type="scientific">Tuwongella immobilis</name>
    <dbReference type="NCBI Taxonomy" id="692036"/>
    <lineage>
        <taxon>Bacteria</taxon>
        <taxon>Pseudomonadati</taxon>
        <taxon>Planctomycetota</taxon>
        <taxon>Planctomycetia</taxon>
        <taxon>Gemmatales</taxon>
        <taxon>Gemmataceae</taxon>
        <taxon>Tuwongella</taxon>
    </lineage>
</organism>
<dbReference type="SUPFAM" id="SSF101386">
    <property type="entry name" value="all-alpha NTP pyrophosphatases"/>
    <property type="match status" value="1"/>
</dbReference>
<dbReference type="Pfam" id="PF04447">
    <property type="entry name" value="dATP-dGTP_PPHyd"/>
    <property type="match status" value="1"/>
</dbReference>
<feature type="compositionally biased region" description="Basic and acidic residues" evidence="1">
    <location>
        <begin position="146"/>
        <end position="155"/>
    </location>
</feature>
<accession>A0A6C2YPZ7</accession>
<evidence type="ECO:0000256" key="1">
    <source>
        <dbReference type="SAM" id="MobiDB-lite"/>
    </source>
</evidence>
<evidence type="ECO:0000313" key="3">
    <source>
        <dbReference type="EMBL" id="VIP03095.1"/>
    </source>
</evidence>
<proteinExistence type="predicted"/>
<reference evidence="3" key="1">
    <citation type="submission" date="2019-04" db="EMBL/GenBank/DDBJ databases">
        <authorList>
            <consortium name="Science for Life Laboratories"/>
        </authorList>
    </citation>
    <scope>NUCLEOTIDE SEQUENCE</scope>
    <source>
        <strain evidence="3">MBLW1</strain>
    </source>
</reference>
<dbReference type="EMBL" id="LR593887">
    <property type="protein sequence ID" value="VTS03372.1"/>
    <property type="molecule type" value="Genomic_DNA"/>
</dbReference>